<organism evidence="1 2">
    <name type="scientific">Rhizophagus irregularis</name>
    <dbReference type="NCBI Taxonomy" id="588596"/>
    <lineage>
        <taxon>Eukaryota</taxon>
        <taxon>Fungi</taxon>
        <taxon>Fungi incertae sedis</taxon>
        <taxon>Mucoromycota</taxon>
        <taxon>Glomeromycotina</taxon>
        <taxon>Glomeromycetes</taxon>
        <taxon>Glomerales</taxon>
        <taxon>Glomeraceae</taxon>
        <taxon>Rhizophagus</taxon>
    </lineage>
</organism>
<dbReference type="AlphaFoldDB" id="A0A2N1P0P4"/>
<protein>
    <submittedName>
        <fullName evidence="1">Uncharacterized protein</fullName>
    </submittedName>
</protein>
<accession>A0A2N1P0P4</accession>
<proteinExistence type="predicted"/>
<dbReference type="VEuPathDB" id="FungiDB:RhiirA1_449663"/>
<evidence type="ECO:0000313" key="2">
    <source>
        <dbReference type="Proteomes" id="UP000233469"/>
    </source>
</evidence>
<sequence>MSLRKRTKINKVNTVTTYTRVKERPDVFRVENETTLRAADSKREVIDNLIQAFAGANIPLEKINHLASYFTEGGAIP</sequence>
<evidence type="ECO:0000313" key="1">
    <source>
        <dbReference type="EMBL" id="PKK79738.1"/>
    </source>
</evidence>
<dbReference type="Proteomes" id="UP000233469">
    <property type="component" value="Unassembled WGS sequence"/>
</dbReference>
<reference evidence="1 2" key="1">
    <citation type="submission" date="2016-04" db="EMBL/GenBank/DDBJ databases">
        <title>Genome analyses suggest a sexual origin of heterokaryosis in a supposedly ancient asexual fungus.</title>
        <authorList>
            <person name="Ropars J."/>
            <person name="Sedzielewska K."/>
            <person name="Noel J."/>
            <person name="Charron P."/>
            <person name="Farinelli L."/>
            <person name="Marton T."/>
            <person name="Kruger M."/>
            <person name="Pelin A."/>
            <person name="Brachmann A."/>
            <person name="Corradi N."/>
        </authorList>
    </citation>
    <scope>NUCLEOTIDE SEQUENCE [LARGE SCALE GENOMIC DNA]</scope>
    <source>
        <strain evidence="1 2">C2</strain>
    </source>
</reference>
<gene>
    <name evidence="1" type="ORF">RhiirC2_768792</name>
</gene>
<reference evidence="1 2" key="2">
    <citation type="submission" date="2017-10" db="EMBL/GenBank/DDBJ databases">
        <title>Extensive intraspecific genome diversity in a model arbuscular mycorrhizal fungus.</title>
        <authorList>
            <person name="Chen E.C.H."/>
            <person name="Morin E."/>
            <person name="Baudet D."/>
            <person name="Noel J."/>
            <person name="Ndikumana S."/>
            <person name="Charron P."/>
            <person name="St-Onge C."/>
            <person name="Giorgi J."/>
            <person name="Grigoriev I.V."/>
            <person name="Roux C."/>
            <person name="Martin F.M."/>
            <person name="Corradi N."/>
        </authorList>
    </citation>
    <scope>NUCLEOTIDE SEQUENCE [LARGE SCALE GENOMIC DNA]</scope>
    <source>
        <strain evidence="1 2">C2</strain>
    </source>
</reference>
<comment type="caution">
    <text evidence="1">The sequence shown here is derived from an EMBL/GenBank/DDBJ whole genome shotgun (WGS) entry which is preliminary data.</text>
</comment>
<name>A0A2N1P0P4_9GLOM</name>
<dbReference type="EMBL" id="LLXL01000034">
    <property type="protein sequence ID" value="PKK79738.1"/>
    <property type="molecule type" value="Genomic_DNA"/>
</dbReference>